<feature type="transmembrane region" description="Helical" evidence="1">
    <location>
        <begin position="372"/>
        <end position="395"/>
    </location>
</feature>
<evidence type="ECO:0000313" key="2">
    <source>
        <dbReference type="EMBL" id="ODG93948.1"/>
    </source>
</evidence>
<reference evidence="2 3" key="1">
    <citation type="submission" date="2016-07" db="EMBL/GenBank/DDBJ databases">
        <authorList>
            <person name="Townsley L."/>
            <person name="Shank E.A."/>
        </authorList>
    </citation>
    <scope>NUCLEOTIDE SEQUENCE [LARGE SCALE GENOMIC DNA]</scope>
    <source>
        <strain evidence="2 3">CH01</strain>
    </source>
</reference>
<evidence type="ECO:0000256" key="1">
    <source>
        <dbReference type="SAM" id="Phobius"/>
    </source>
</evidence>
<keyword evidence="1" id="KW-1133">Transmembrane helix</keyword>
<dbReference type="InterPro" id="IPR016024">
    <property type="entry name" value="ARM-type_fold"/>
</dbReference>
<keyword evidence="3" id="KW-1185">Reference proteome</keyword>
<dbReference type="PANTHER" id="PTHR38442:SF1">
    <property type="entry name" value="INNER MEMBRANE PROTEIN"/>
    <property type="match status" value="1"/>
</dbReference>
<dbReference type="Pfam" id="PF04286">
    <property type="entry name" value="DUF445"/>
    <property type="match status" value="1"/>
</dbReference>
<evidence type="ECO:0000313" key="3">
    <source>
        <dbReference type="Proteomes" id="UP000094580"/>
    </source>
</evidence>
<dbReference type="RefSeq" id="WP_069032126.1">
    <property type="nucleotide sequence ID" value="NZ_MDKC01000001.1"/>
</dbReference>
<sequence length="396" mass="45690">MKEKNSKRLANISLIVATCGFAATMPFQSKLFQILSGGFEAALVGGLADWFAVTAMFRHPLGIPIPHTALLPKNRKKITEGILNTLNNQWLSKESLIEKVEERDWVNQGINAFEKILENDESRNKMVHSIKQFGASIQDDTIKKFLLNTFKPTIDSISSQNLLSKAVDTVIEKEWDAKTYEFLINKIEETVSLPHIKELIGKEVIQFIERKFFMIKAFLPMIGEEKITEFIHSGLIDLLTELKHPNSDRRNFILSFIRMEADKTKSNENIIRQLDEWKNKGYEYIVDQAIKMFRTKINDEEFIFNAIQKIISFIKNSNWIDTVEQSFKKLLTNTVEKYHHKISDLVRYNIEKLSTEEITDLLENKIGKDITWIRVNGAVCGFIIGLVLTSLRLIFT</sequence>
<dbReference type="SUPFAM" id="SSF48371">
    <property type="entry name" value="ARM repeat"/>
    <property type="match status" value="1"/>
</dbReference>
<gene>
    <name evidence="2" type="ORF">BED47_01900</name>
</gene>
<dbReference type="EMBL" id="MDKC01000001">
    <property type="protein sequence ID" value="ODG93948.1"/>
    <property type="molecule type" value="Genomic_DNA"/>
</dbReference>
<dbReference type="Proteomes" id="UP000094580">
    <property type="component" value="Unassembled WGS sequence"/>
</dbReference>
<keyword evidence="1" id="KW-0472">Membrane</keyword>
<organism evidence="2 3">
    <name type="scientific">Gottfriedia luciferensis</name>
    <dbReference type="NCBI Taxonomy" id="178774"/>
    <lineage>
        <taxon>Bacteria</taxon>
        <taxon>Bacillati</taxon>
        <taxon>Bacillota</taxon>
        <taxon>Bacilli</taxon>
        <taxon>Bacillales</taxon>
        <taxon>Bacillaceae</taxon>
        <taxon>Gottfriedia</taxon>
    </lineage>
</organism>
<dbReference type="PANTHER" id="PTHR38442">
    <property type="entry name" value="INNER MEMBRANE PROTEIN-RELATED"/>
    <property type="match status" value="1"/>
</dbReference>
<evidence type="ECO:0008006" key="4">
    <source>
        <dbReference type="Google" id="ProtNLM"/>
    </source>
</evidence>
<comment type="caution">
    <text evidence="2">The sequence shown here is derived from an EMBL/GenBank/DDBJ whole genome shotgun (WGS) entry which is preliminary data.</text>
</comment>
<dbReference type="InterPro" id="IPR007383">
    <property type="entry name" value="DUF445"/>
</dbReference>
<proteinExistence type="predicted"/>
<accession>A0ABX3A3S1</accession>
<name>A0ABX3A3S1_9BACI</name>
<keyword evidence="1" id="KW-0812">Transmembrane</keyword>
<protein>
    <recommendedName>
        <fullName evidence="4">DUF445 domain-containing protein</fullName>
    </recommendedName>
</protein>